<accession>A0A2S4VDM7</accession>
<keyword evidence="2" id="KW-1133">Transmembrane helix</keyword>
<evidence type="ECO:0000256" key="2">
    <source>
        <dbReference type="SAM" id="Phobius"/>
    </source>
</evidence>
<name>A0A2S4VDM7_9BASI</name>
<feature type="transmembrane region" description="Helical" evidence="2">
    <location>
        <begin position="130"/>
        <end position="150"/>
    </location>
</feature>
<feature type="transmembrane region" description="Helical" evidence="2">
    <location>
        <begin position="66"/>
        <end position="84"/>
    </location>
</feature>
<protein>
    <submittedName>
        <fullName evidence="3">Uncharacterized protein</fullName>
    </submittedName>
</protein>
<keyword evidence="2" id="KW-0812">Transmembrane</keyword>
<comment type="caution">
    <text evidence="3">The sequence shown here is derived from an EMBL/GenBank/DDBJ whole genome shotgun (WGS) entry which is preliminary data.</text>
</comment>
<keyword evidence="2" id="KW-0472">Membrane</keyword>
<evidence type="ECO:0000256" key="1">
    <source>
        <dbReference type="SAM" id="MobiDB-lite"/>
    </source>
</evidence>
<dbReference type="OrthoDB" id="2506830at2759"/>
<keyword evidence="4" id="KW-1185">Reference proteome</keyword>
<reference evidence="3" key="1">
    <citation type="submission" date="2017-12" db="EMBL/GenBank/DDBJ databases">
        <title>Gene loss provides genomic basis for host adaptation in cereal stripe rust fungi.</title>
        <authorList>
            <person name="Xia C."/>
        </authorList>
    </citation>
    <scope>NUCLEOTIDE SEQUENCE [LARGE SCALE GENOMIC DNA]</scope>
    <source>
        <strain evidence="3">93-210</strain>
    </source>
</reference>
<evidence type="ECO:0000313" key="4">
    <source>
        <dbReference type="Proteomes" id="UP000239156"/>
    </source>
</evidence>
<sequence length="276" mass="30824">MRPAFNNNNYVLGKLELNTAHDVKSSGHASPDLAPGTQAQTRVGVPKREAHSEAQSVTRSLLLKDFFILTTAAGYVCTPFHVFATPCWLKIVHLDAFKSWWPLGLTSVNFILLSILCSPLRIMKARLEPLVIFLSFTILYLTSIAEGYLITTTICQIDELSAAIDKQDVNEFHISTPKLLNECLFPSGHIDVDAVLALIAARLSYIPFFNEVKAVQIHSGSTDLNSKDHNNSSHPSIKNPHKSVERLGHTISSFKDKLSQKFHSKLEQFKKEHSFE</sequence>
<feature type="transmembrane region" description="Helical" evidence="2">
    <location>
        <begin position="99"/>
        <end position="118"/>
    </location>
</feature>
<organism evidence="3 4">
    <name type="scientific">Puccinia striiformis</name>
    <dbReference type="NCBI Taxonomy" id="27350"/>
    <lineage>
        <taxon>Eukaryota</taxon>
        <taxon>Fungi</taxon>
        <taxon>Dikarya</taxon>
        <taxon>Basidiomycota</taxon>
        <taxon>Pucciniomycotina</taxon>
        <taxon>Pucciniomycetes</taxon>
        <taxon>Pucciniales</taxon>
        <taxon>Pucciniaceae</taxon>
        <taxon>Puccinia</taxon>
    </lineage>
</organism>
<feature type="region of interest" description="Disordered" evidence="1">
    <location>
        <begin position="223"/>
        <end position="242"/>
    </location>
</feature>
<dbReference type="EMBL" id="PKSL01000073">
    <property type="protein sequence ID" value="POW07585.1"/>
    <property type="molecule type" value="Genomic_DNA"/>
</dbReference>
<gene>
    <name evidence="3" type="ORF">PSTT_08128</name>
</gene>
<dbReference type="VEuPathDB" id="FungiDB:PSHT_06871"/>
<evidence type="ECO:0000313" key="3">
    <source>
        <dbReference type="EMBL" id="POW07585.1"/>
    </source>
</evidence>
<feature type="region of interest" description="Disordered" evidence="1">
    <location>
        <begin position="23"/>
        <end position="48"/>
    </location>
</feature>
<proteinExistence type="predicted"/>
<dbReference type="Proteomes" id="UP000239156">
    <property type="component" value="Unassembled WGS sequence"/>
</dbReference>
<dbReference type="VEuPathDB" id="FungiDB:PSTT_08128"/>